<sequence>MMKYALIAAVLIPALATAFLTPVPAKQQVRMMAATMAPHKTDKSSAVFEEAKEGKAAGHAICGGHVSGMFGFFFTEGPVRCFTDAAKSDTAKFAKWHRGMLEHGVYLAPSQYEAGFMSLAHTEADIDATIAAAKEVFKTL</sequence>
<accession>A0A4D9CTB3</accession>
<evidence type="ECO:0000256" key="1">
    <source>
        <dbReference type="ARBA" id="ARBA00001933"/>
    </source>
</evidence>
<protein>
    <recommendedName>
        <fullName evidence="5">Glutamate-1-semialdehyde 2,1-aminomutase</fullName>
    </recommendedName>
</protein>
<dbReference type="PANTHER" id="PTHR43713">
    <property type="entry name" value="GLUTAMATE-1-SEMIALDEHYDE 2,1-AMINOMUTASE"/>
    <property type="match status" value="1"/>
</dbReference>
<keyword evidence="4" id="KW-1185">Reference proteome</keyword>
<reference evidence="3 4" key="1">
    <citation type="submission" date="2019-01" db="EMBL/GenBank/DDBJ databases">
        <title>Nuclear Genome Assembly of the Microalgal Biofuel strain Nannochloropsis salina CCMP1776.</title>
        <authorList>
            <person name="Hovde B."/>
        </authorList>
    </citation>
    <scope>NUCLEOTIDE SEQUENCE [LARGE SCALE GENOMIC DNA]</scope>
    <source>
        <strain evidence="3 4">CCMP1776</strain>
    </source>
</reference>
<dbReference type="InterPro" id="IPR015424">
    <property type="entry name" value="PyrdxlP-dep_Trfase"/>
</dbReference>
<dbReference type="AlphaFoldDB" id="A0A4D9CTB3"/>
<feature type="signal peptide" evidence="2">
    <location>
        <begin position="1"/>
        <end position="18"/>
    </location>
</feature>
<comment type="cofactor">
    <cofactor evidence="1">
        <name>pyridoxal 5'-phosphate</name>
        <dbReference type="ChEBI" id="CHEBI:597326"/>
    </cofactor>
</comment>
<keyword evidence="2" id="KW-0732">Signal</keyword>
<comment type="caution">
    <text evidence="3">The sequence shown here is derived from an EMBL/GenBank/DDBJ whole genome shotgun (WGS) entry which is preliminary data.</text>
</comment>
<organism evidence="3 4">
    <name type="scientific">Nannochloropsis salina CCMP1776</name>
    <dbReference type="NCBI Taxonomy" id="1027361"/>
    <lineage>
        <taxon>Eukaryota</taxon>
        <taxon>Sar</taxon>
        <taxon>Stramenopiles</taxon>
        <taxon>Ochrophyta</taxon>
        <taxon>Eustigmatophyceae</taxon>
        <taxon>Eustigmatales</taxon>
        <taxon>Monodopsidaceae</taxon>
        <taxon>Microchloropsis</taxon>
        <taxon>Microchloropsis salina</taxon>
    </lineage>
</organism>
<dbReference type="Proteomes" id="UP000355283">
    <property type="component" value="Unassembled WGS sequence"/>
</dbReference>
<evidence type="ECO:0000313" key="3">
    <source>
        <dbReference type="EMBL" id="TFJ80855.1"/>
    </source>
</evidence>
<evidence type="ECO:0000313" key="4">
    <source>
        <dbReference type="Proteomes" id="UP000355283"/>
    </source>
</evidence>
<evidence type="ECO:0008006" key="5">
    <source>
        <dbReference type="Google" id="ProtNLM"/>
    </source>
</evidence>
<dbReference type="Gene3D" id="3.90.1150.10">
    <property type="entry name" value="Aspartate Aminotransferase, domain 1"/>
    <property type="match status" value="1"/>
</dbReference>
<dbReference type="OrthoDB" id="425114at2759"/>
<dbReference type="InterPro" id="IPR015422">
    <property type="entry name" value="PyrdxlP-dep_Trfase_small"/>
</dbReference>
<feature type="chain" id="PRO_5020029018" description="Glutamate-1-semialdehyde 2,1-aminomutase" evidence="2">
    <location>
        <begin position="19"/>
        <end position="140"/>
    </location>
</feature>
<proteinExistence type="predicted"/>
<dbReference type="SUPFAM" id="SSF53383">
    <property type="entry name" value="PLP-dependent transferases"/>
    <property type="match status" value="1"/>
</dbReference>
<gene>
    <name evidence="3" type="ORF">NSK_007810</name>
</gene>
<evidence type="ECO:0000256" key="2">
    <source>
        <dbReference type="SAM" id="SignalP"/>
    </source>
</evidence>
<name>A0A4D9CTB3_9STRA</name>
<dbReference type="EMBL" id="SDOX01000153">
    <property type="protein sequence ID" value="TFJ80855.1"/>
    <property type="molecule type" value="Genomic_DNA"/>
</dbReference>
<dbReference type="PANTHER" id="PTHR43713:SF3">
    <property type="entry name" value="GLUTAMATE-1-SEMIALDEHYDE 2,1-AMINOMUTASE 1, CHLOROPLASTIC-RELATED"/>
    <property type="match status" value="1"/>
</dbReference>